<dbReference type="InterPro" id="IPR036271">
    <property type="entry name" value="Tet_transcr_reg_TetR-rel_C_sf"/>
</dbReference>
<feature type="DNA-binding region" description="H-T-H motif" evidence="5">
    <location>
        <begin position="33"/>
        <end position="52"/>
    </location>
</feature>
<gene>
    <name evidence="7" type="ORF">ABII15_36730</name>
</gene>
<dbReference type="Gene3D" id="1.10.357.10">
    <property type="entry name" value="Tetracycline Repressor, domain 2"/>
    <property type="match status" value="1"/>
</dbReference>
<dbReference type="Pfam" id="PF13977">
    <property type="entry name" value="TetR_C_6"/>
    <property type="match status" value="1"/>
</dbReference>
<dbReference type="AlphaFoldDB" id="A0AAU8J3Z2"/>
<protein>
    <submittedName>
        <fullName evidence="7">TetR/AcrR family transcriptional regulator</fullName>
    </submittedName>
</protein>
<evidence type="ECO:0000256" key="3">
    <source>
        <dbReference type="ARBA" id="ARBA00023125"/>
    </source>
</evidence>
<keyword evidence="3 5" id="KW-0238">DNA-binding</keyword>
<evidence type="ECO:0000259" key="6">
    <source>
        <dbReference type="PROSITE" id="PS50977"/>
    </source>
</evidence>
<dbReference type="InterPro" id="IPR039538">
    <property type="entry name" value="BetI_C"/>
</dbReference>
<evidence type="ECO:0000256" key="1">
    <source>
        <dbReference type="ARBA" id="ARBA00022491"/>
    </source>
</evidence>
<accession>A0AAU8J3Z2</accession>
<dbReference type="PRINTS" id="PR00455">
    <property type="entry name" value="HTHTETR"/>
</dbReference>
<dbReference type="PANTHER" id="PTHR30055">
    <property type="entry name" value="HTH-TYPE TRANSCRIPTIONAL REGULATOR RUTR"/>
    <property type="match status" value="1"/>
</dbReference>
<keyword evidence="1" id="KW-0678">Repressor</keyword>
<dbReference type="GO" id="GO:0003700">
    <property type="term" value="F:DNA-binding transcription factor activity"/>
    <property type="evidence" value="ECO:0007669"/>
    <property type="project" value="TreeGrafter"/>
</dbReference>
<evidence type="ECO:0000256" key="2">
    <source>
        <dbReference type="ARBA" id="ARBA00023015"/>
    </source>
</evidence>
<proteinExistence type="predicted"/>
<dbReference type="GO" id="GO:0000976">
    <property type="term" value="F:transcription cis-regulatory region binding"/>
    <property type="evidence" value="ECO:0007669"/>
    <property type="project" value="TreeGrafter"/>
</dbReference>
<feature type="domain" description="HTH tetR-type" evidence="6">
    <location>
        <begin position="10"/>
        <end position="70"/>
    </location>
</feature>
<dbReference type="PROSITE" id="PS50977">
    <property type="entry name" value="HTH_TETR_2"/>
    <property type="match status" value="1"/>
</dbReference>
<dbReference type="PANTHER" id="PTHR30055:SF241">
    <property type="entry name" value="TRANSCRIPTIONAL REGULATORY PROTEIN"/>
    <property type="match status" value="1"/>
</dbReference>
<dbReference type="EMBL" id="CP159534">
    <property type="protein sequence ID" value="XCJ75182.1"/>
    <property type="molecule type" value="Genomic_DNA"/>
</dbReference>
<evidence type="ECO:0000256" key="4">
    <source>
        <dbReference type="ARBA" id="ARBA00023163"/>
    </source>
</evidence>
<dbReference type="InterPro" id="IPR009057">
    <property type="entry name" value="Homeodomain-like_sf"/>
</dbReference>
<dbReference type="SUPFAM" id="SSF48498">
    <property type="entry name" value="Tetracyclin repressor-like, C-terminal domain"/>
    <property type="match status" value="1"/>
</dbReference>
<dbReference type="KEGG" id="stac:ABII15_36730"/>
<organism evidence="7">
    <name type="scientific">Streptomyces tabacisoli</name>
    <dbReference type="NCBI Taxonomy" id="3156398"/>
    <lineage>
        <taxon>Bacteria</taxon>
        <taxon>Bacillati</taxon>
        <taxon>Actinomycetota</taxon>
        <taxon>Actinomycetes</taxon>
        <taxon>Kitasatosporales</taxon>
        <taxon>Streptomycetaceae</taxon>
        <taxon>Streptomyces</taxon>
    </lineage>
</organism>
<evidence type="ECO:0000313" key="7">
    <source>
        <dbReference type="EMBL" id="XCJ75182.1"/>
    </source>
</evidence>
<dbReference type="Pfam" id="PF00440">
    <property type="entry name" value="TetR_N"/>
    <property type="match status" value="1"/>
</dbReference>
<dbReference type="InterPro" id="IPR001647">
    <property type="entry name" value="HTH_TetR"/>
</dbReference>
<keyword evidence="4" id="KW-0804">Transcription</keyword>
<reference evidence="7" key="1">
    <citation type="submission" date="2024-06" db="EMBL/GenBank/DDBJ databases">
        <title>Streptomyces sp. strain HUAS MG91 genome sequences.</title>
        <authorList>
            <person name="Mo P."/>
        </authorList>
    </citation>
    <scope>NUCLEOTIDE SEQUENCE</scope>
    <source>
        <strain evidence="7">HUAS MG91</strain>
    </source>
</reference>
<dbReference type="SUPFAM" id="SSF46689">
    <property type="entry name" value="Homeodomain-like"/>
    <property type="match status" value="1"/>
</dbReference>
<name>A0AAU8J3Z2_9ACTN</name>
<dbReference type="RefSeq" id="WP_353946617.1">
    <property type="nucleotide sequence ID" value="NZ_CP159534.1"/>
</dbReference>
<sequence>MPKSPTKRRPLTRAALSESAWALFREKGFHATTISDIVERAGLTRGAFYSNYRDKEELFLALYDEHTDRLLAGLEAAGAEAAPDSDPVAQLGERIAGRTAEERQWFLVSMEFTLHAARTPAVAEQLAAHEDRLAQGLTNVLAAALDGAGREPSLPADELARLLIALFEGVTAHQVIHGNSSLTKNFTPLLLRTLTTPADSAS</sequence>
<evidence type="ECO:0000256" key="5">
    <source>
        <dbReference type="PROSITE-ProRule" id="PRU00335"/>
    </source>
</evidence>
<keyword evidence="2" id="KW-0805">Transcription regulation</keyword>
<dbReference type="InterPro" id="IPR050109">
    <property type="entry name" value="HTH-type_TetR-like_transc_reg"/>
</dbReference>